<evidence type="ECO:0000256" key="4">
    <source>
        <dbReference type="SAM" id="Phobius"/>
    </source>
</evidence>
<reference evidence="7" key="1">
    <citation type="journal article" date="2019" name="Int. J. Syst. Evol. Microbiol.">
        <title>The Global Catalogue of Microorganisms (GCM) 10K type strain sequencing project: providing services to taxonomists for standard genome sequencing and annotation.</title>
        <authorList>
            <consortium name="The Broad Institute Genomics Platform"/>
            <consortium name="The Broad Institute Genome Sequencing Center for Infectious Disease"/>
            <person name="Wu L."/>
            <person name="Ma J."/>
        </authorList>
    </citation>
    <scope>NUCLEOTIDE SEQUENCE [LARGE SCALE GENOMIC DNA]</scope>
    <source>
        <strain evidence="7">GH52</strain>
    </source>
</reference>
<feature type="transmembrane region" description="Helical" evidence="4">
    <location>
        <begin position="276"/>
        <end position="299"/>
    </location>
</feature>
<dbReference type="Pfam" id="PF17853">
    <property type="entry name" value="GGDEF_2"/>
    <property type="match status" value="1"/>
</dbReference>
<feature type="domain" description="HTH araC/xylS-type" evidence="5">
    <location>
        <begin position="636"/>
        <end position="738"/>
    </location>
</feature>
<keyword evidence="7" id="KW-1185">Reference proteome</keyword>
<dbReference type="PANTHER" id="PTHR43280:SF10">
    <property type="entry name" value="REGULATORY PROTEIN POCR"/>
    <property type="match status" value="1"/>
</dbReference>
<dbReference type="PROSITE" id="PS01124">
    <property type="entry name" value="HTH_ARAC_FAMILY_2"/>
    <property type="match status" value="1"/>
</dbReference>
<keyword evidence="3" id="KW-0804">Transcription</keyword>
<gene>
    <name evidence="6" type="ORF">ACFSJH_12870</name>
</gene>
<dbReference type="InterPro" id="IPR009057">
    <property type="entry name" value="Homeodomain-like_sf"/>
</dbReference>
<proteinExistence type="predicted"/>
<dbReference type="Gene3D" id="1.10.10.60">
    <property type="entry name" value="Homeodomain-like"/>
    <property type="match status" value="2"/>
</dbReference>
<dbReference type="Pfam" id="PF12833">
    <property type="entry name" value="HTH_18"/>
    <property type="match status" value="1"/>
</dbReference>
<organism evidence="6 7">
    <name type="scientific">Paenibacillus yanchengensis</name>
    <dbReference type="NCBI Taxonomy" id="2035833"/>
    <lineage>
        <taxon>Bacteria</taxon>
        <taxon>Bacillati</taxon>
        <taxon>Bacillota</taxon>
        <taxon>Bacilli</taxon>
        <taxon>Bacillales</taxon>
        <taxon>Paenibacillaceae</taxon>
        <taxon>Paenibacillus</taxon>
    </lineage>
</organism>
<dbReference type="InterPro" id="IPR020449">
    <property type="entry name" value="Tscrpt_reg_AraC-type_HTH"/>
</dbReference>
<dbReference type="SUPFAM" id="SSF46689">
    <property type="entry name" value="Homeodomain-like"/>
    <property type="match status" value="2"/>
</dbReference>
<dbReference type="InterPro" id="IPR018062">
    <property type="entry name" value="HTH_AraC-typ_CS"/>
</dbReference>
<evidence type="ECO:0000313" key="7">
    <source>
        <dbReference type="Proteomes" id="UP001597362"/>
    </source>
</evidence>
<dbReference type="Proteomes" id="UP001597362">
    <property type="component" value="Unassembled WGS sequence"/>
</dbReference>
<sequence>MMPRFLSRMIIFSVLVGIIPLLILGTFSYFKATQMIEKKVQQGNGQLLLQMFTQVEQKLRNIDHLLTQFASSSAVTSAMESPMEATHFQQANLIQADLSYLQTLAVGVQRVSLVNFKQGWVLTRDGVYRVDADLLSTSWMEEYRGLKQYSLWKTEKENENYIVNLVKSVPLQSNAKDGLVIVQMPAYTLNQFVIENSELGNFFILDRDQRIIAHSDASVVGQVFDIESDDLLLRQNEIVQYYNEKEATTYIHSDYNDWTYVSTVSLATLKKESRDIGWMTGMLIIIIVVAIVTIAFIGARSIYRPIKQLRQMTTATTKQQSKDDIALIGQAIQQLQQSQQQINDKLQQQIPQLTYLFLIRLLQGEWTEKQIQEQLAELKSAVTWQSLRVFVVQIDAFSETKYDSKDRDLLLFAVSNIVSDLTRENHRFQPLLLEERIVVIFGGNSDREQLQEQLDTLLKQIQKAVLYYLELPISIGVGREFTRLIDAAVAYREATYALRQRVFVEQSAIIYYTDQLTAVVEESYLYPVQTEKLLIDSIQALDMDGSERALQEILTSISKEQSVKQYEVMIVRLLVAIMNIVPEEQKHTTFSKLSEKSLIQQLLELSNKKDIEQWFITHVIKPIVTTLEAMKVTQYEEIVLAVKQIIDQNQGVDITLEKCATTLNYHPYYISRIFRNHTGVTFSDYLMEYRMNLAKRWLRDTDWKVSEVATKLGFINAQNFIRAFRKMENITPGKYREQQAGNSKQGD</sequence>
<dbReference type="EMBL" id="JBHUHO010000031">
    <property type="protein sequence ID" value="MFD2116617.1"/>
    <property type="molecule type" value="Genomic_DNA"/>
</dbReference>
<evidence type="ECO:0000256" key="1">
    <source>
        <dbReference type="ARBA" id="ARBA00023015"/>
    </source>
</evidence>
<protein>
    <submittedName>
        <fullName evidence="6">Helix-turn-helix domain-containing protein</fullName>
    </submittedName>
</protein>
<accession>A0ABW4YLK4</accession>
<dbReference type="Gene3D" id="6.10.340.10">
    <property type="match status" value="1"/>
</dbReference>
<dbReference type="PANTHER" id="PTHR43280">
    <property type="entry name" value="ARAC-FAMILY TRANSCRIPTIONAL REGULATOR"/>
    <property type="match status" value="1"/>
</dbReference>
<keyword evidence="4" id="KW-0472">Membrane</keyword>
<keyword evidence="1" id="KW-0805">Transcription regulation</keyword>
<dbReference type="PROSITE" id="PS00041">
    <property type="entry name" value="HTH_ARAC_FAMILY_1"/>
    <property type="match status" value="1"/>
</dbReference>
<dbReference type="InterPro" id="IPR018060">
    <property type="entry name" value="HTH_AraC"/>
</dbReference>
<comment type="caution">
    <text evidence="6">The sequence shown here is derived from an EMBL/GenBank/DDBJ whole genome shotgun (WGS) entry which is preliminary data.</text>
</comment>
<keyword evidence="2" id="KW-0238">DNA-binding</keyword>
<dbReference type="SMART" id="SM00342">
    <property type="entry name" value="HTH_ARAC"/>
    <property type="match status" value="1"/>
</dbReference>
<evidence type="ECO:0000313" key="6">
    <source>
        <dbReference type="EMBL" id="MFD2116617.1"/>
    </source>
</evidence>
<dbReference type="InterPro" id="IPR041522">
    <property type="entry name" value="CdaR_GGDEF"/>
</dbReference>
<evidence type="ECO:0000256" key="3">
    <source>
        <dbReference type="ARBA" id="ARBA00023163"/>
    </source>
</evidence>
<keyword evidence="4" id="KW-0812">Transmembrane</keyword>
<dbReference type="PRINTS" id="PR00032">
    <property type="entry name" value="HTHARAC"/>
</dbReference>
<feature type="transmembrane region" description="Helical" evidence="4">
    <location>
        <begin position="6"/>
        <end position="30"/>
    </location>
</feature>
<keyword evidence="4" id="KW-1133">Transmembrane helix</keyword>
<evidence type="ECO:0000256" key="2">
    <source>
        <dbReference type="ARBA" id="ARBA00023125"/>
    </source>
</evidence>
<name>A0ABW4YLK4_9BACL</name>
<evidence type="ECO:0000259" key="5">
    <source>
        <dbReference type="PROSITE" id="PS01124"/>
    </source>
</evidence>
<dbReference type="RefSeq" id="WP_377772988.1">
    <property type="nucleotide sequence ID" value="NZ_JBHUHO010000031.1"/>
</dbReference>